<dbReference type="RefSeq" id="WP_108344179.1">
    <property type="nucleotide sequence ID" value="NZ_PYXZ01000003.1"/>
</dbReference>
<name>A0A2R7YXW6_9ACTN</name>
<evidence type="ECO:0000313" key="1">
    <source>
        <dbReference type="EMBL" id="PUA81238.1"/>
    </source>
</evidence>
<evidence type="ECO:0000313" key="2">
    <source>
        <dbReference type="Proteomes" id="UP000244867"/>
    </source>
</evidence>
<proteinExistence type="predicted"/>
<dbReference type="OrthoDB" id="3731293at2"/>
<keyword evidence="2" id="KW-1185">Reference proteome</keyword>
<organism evidence="1 2">
    <name type="scientific">Nocardioides currus</name>
    <dbReference type="NCBI Taxonomy" id="2133958"/>
    <lineage>
        <taxon>Bacteria</taxon>
        <taxon>Bacillati</taxon>
        <taxon>Actinomycetota</taxon>
        <taxon>Actinomycetes</taxon>
        <taxon>Propionibacteriales</taxon>
        <taxon>Nocardioidaceae</taxon>
        <taxon>Nocardioides</taxon>
    </lineage>
</organism>
<reference evidence="1 2" key="1">
    <citation type="submission" date="2018-03" db="EMBL/GenBank/DDBJ databases">
        <authorList>
            <person name="Keele B.F."/>
        </authorList>
    </citation>
    <scope>NUCLEOTIDE SEQUENCE [LARGE SCALE GENOMIC DNA]</scope>
    <source>
        <strain evidence="1 2">IB-3</strain>
    </source>
</reference>
<dbReference type="Gene3D" id="1.10.287.1060">
    <property type="entry name" value="ESAT-6-like"/>
    <property type="match status" value="1"/>
</dbReference>
<sequence>MDTEVVGDLARDLLADADRMDDVAARLRGTVDDLAMRSWRGADSTGFCDTWRHVHDPALVALATRLRELGRQAMQEAADQDRVSGSGGATAAPVAVASSPYAASSPIGGQHDRDLLALAIGAYPGGTVAEAGGRYRALGRDELQRLGITEQMLRDDRTGFAATVYRGTDGSTVLSFRGSDGLDPTDYLGTNVPNGLGLPSPQGAQAIALSRRLAASVGADQLTIVGHSLGGHLAAAGAVATGARAVTFNSARLGDADFSRALIASGRDGNVAGVVAKTAFTRSNPLSPVGFLYDPHARERAAIAASGQIRNYSTTGEPLNLVQSLRLGPRALGVQVPMTDPSPGWLKRHGPDGLVETWDNTFPGRR</sequence>
<dbReference type="InterPro" id="IPR029058">
    <property type="entry name" value="AB_hydrolase_fold"/>
</dbReference>
<dbReference type="Proteomes" id="UP000244867">
    <property type="component" value="Unassembled WGS sequence"/>
</dbReference>
<gene>
    <name evidence="1" type="ORF">C7S10_09395</name>
</gene>
<dbReference type="Pfam" id="PF26363">
    <property type="entry name" value="Phospholipase-like"/>
    <property type="match status" value="1"/>
</dbReference>
<dbReference type="Gene3D" id="3.40.50.1820">
    <property type="entry name" value="alpha/beta hydrolase"/>
    <property type="match status" value="1"/>
</dbReference>
<protein>
    <recommendedName>
        <fullName evidence="3">DUF2974 domain-containing protein</fullName>
    </recommendedName>
</protein>
<dbReference type="EMBL" id="PYXZ01000003">
    <property type="protein sequence ID" value="PUA81238.1"/>
    <property type="molecule type" value="Genomic_DNA"/>
</dbReference>
<accession>A0A2R7YXW6</accession>
<evidence type="ECO:0008006" key="3">
    <source>
        <dbReference type="Google" id="ProtNLM"/>
    </source>
</evidence>
<dbReference type="AlphaFoldDB" id="A0A2R7YXW6"/>
<comment type="caution">
    <text evidence="1">The sequence shown here is derived from an EMBL/GenBank/DDBJ whole genome shotgun (WGS) entry which is preliminary data.</text>
</comment>
<dbReference type="SUPFAM" id="SSF53474">
    <property type="entry name" value="alpha/beta-Hydrolases"/>
    <property type="match status" value="1"/>
</dbReference>